<evidence type="ECO:0000256" key="4">
    <source>
        <dbReference type="ARBA" id="ARBA00023004"/>
    </source>
</evidence>
<keyword evidence="6" id="KW-0349">Heme</keyword>
<feature type="transmembrane region" description="Helical" evidence="7">
    <location>
        <begin position="6"/>
        <end position="26"/>
    </location>
</feature>
<keyword evidence="7" id="KW-0812">Transmembrane</keyword>
<feature type="binding site" description="axial binding residue" evidence="6">
    <location>
        <position position="390"/>
    </location>
    <ligand>
        <name>heme</name>
        <dbReference type="ChEBI" id="CHEBI:30413"/>
    </ligand>
    <ligandPart>
        <name>Fe</name>
        <dbReference type="ChEBI" id="CHEBI:18248"/>
    </ligandPart>
</feature>
<evidence type="ECO:0000256" key="3">
    <source>
        <dbReference type="ARBA" id="ARBA00023002"/>
    </source>
</evidence>
<evidence type="ECO:0000313" key="9">
    <source>
        <dbReference type="Proteomes" id="UP000182658"/>
    </source>
</evidence>
<evidence type="ECO:0000256" key="1">
    <source>
        <dbReference type="ARBA" id="ARBA00010617"/>
    </source>
</evidence>
<accession>A0A1J7JGT4</accession>
<gene>
    <name evidence="8" type="ORF">CONLIGDRAFT_571423</name>
</gene>
<keyword evidence="4 6" id="KW-0408">Iron</keyword>
<dbReference type="Gene3D" id="1.10.630.10">
    <property type="entry name" value="Cytochrome P450"/>
    <property type="match status" value="1"/>
</dbReference>
<dbReference type="InterPro" id="IPR050364">
    <property type="entry name" value="Cytochrome_P450_fung"/>
</dbReference>
<dbReference type="PANTHER" id="PTHR46300:SF2">
    <property type="entry name" value="CYTOCHROME P450 MONOOXYGENASE ALNH-RELATED"/>
    <property type="match status" value="1"/>
</dbReference>
<dbReference type="Pfam" id="PF00067">
    <property type="entry name" value="p450"/>
    <property type="match status" value="2"/>
</dbReference>
<dbReference type="AlphaFoldDB" id="A0A1J7JGT4"/>
<keyword evidence="3" id="KW-0560">Oxidoreductase</keyword>
<dbReference type="InterPro" id="IPR001128">
    <property type="entry name" value="Cyt_P450"/>
</dbReference>
<dbReference type="GO" id="GO:0005506">
    <property type="term" value="F:iron ion binding"/>
    <property type="evidence" value="ECO:0007669"/>
    <property type="project" value="InterPro"/>
</dbReference>
<name>A0A1J7JGT4_9PEZI</name>
<keyword evidence="7" id="KW-1133">Transmembrane helix</keyword>
<evidence type="ECO:0000256" key="6">
    <source>
        <dbReference type="PIRSR" id="PIRSR602401-1"/>
    </source>
</evidence>
<organism evidence="8 9">
    <name type="scientific">Coniochaeta ligniaria NRRL 30616</name>
    <dbReference type="NCBI Taxonomy" id="1408157"/>
    <lineage>
        <taxon>Eukaryota</taxon>
        <taxon>Fungi</taxon>
        <taxon>Dikarya</taxon>
        <taxon>Ascomycota</taxon>
        <taxon>Pezizomycotina</taxon>
        <taxon>Sordariomycetes</taxon>
        <taxon>Sordariomycetidae</taxon>
        <taxon>Coniochaetales</taxon>
        <taxon>Coniochaetaceae</taxon>
        <taxon>Coniochaeta</taxon>
    </lineage>
</organism>
<evidence type="ECO:0000256" key="5">
    <source>
        <dbReference type="ARBA" id="ARBA00023033"/>
    </source>
</evidence>
<dbReference type="GO" id="GO:0016705">
    <property type="term" value="F:oxidoreductase activity, acting on paired donors, with incorporation or reduction of molecular oxygen"/>
    <property type="evidence" value="ECO:0007669"/>
    <property type="project" value="InterPro"/>
</dbReference>
<sequence>MDKILSLPLPAIGITVVLAWGLYRLLQVGRRHPKMPPGPPTLPIIGNLHQIPATGLYKKFKEWGDEYNGIFSLKFGPKTFIVLYDRKAIHDLLPYANHFSHLLRVTSLIYDLLETPDDFYKHFRRVTSSIACILVYGHRGPTYENFWGHFGEALEPGANPPLDEIPLLKHIPARFAPWKRRAQEAGQAMHAIWTEARRLVDQRRALGDRRNSLADRLLDEYDEKGSPMSKHAIDQLFGELVEGGAETTSSSMLTLMFCLARNPWVQKKAWEEIDAICGPDRMPQWADFDKLPYVNAIIKEGMRWRPAVATGIPRRVAADDWYEGMFIPKDSTIFIPIYAIQHSERDGYGDPNEFNPDRYEGFTKLANDYAGSADYTQRDHYGYGSGRKMCPGIHLAERNQWRIAAKVLWAFEIQEPTDPITGKVLHLDPNAYTEGLLHAPLPYKAVFKPRSKAHIETIRKEYASAIKTLKQWE</sequence>
<evidence type="ECO:0000256" key="2">
    <source>
        <dbReference type="ARBA" id="ARBA00022723"/>
    </source>
</evidence>
<dbReference type="InParanoid" id="A0A1J7JGT4"/>
<comment type="cofactor">
    <cofactor evidence="6">
        <name>heme</name>
        <dbReference type="ChEBI" id="CHEBI:30413"/>
    </cofactor>
</comment>
<dbReference type="PRINTS" id="PR00463">
    <property type="entry name" value="EP450I"/>
</dbReference>
<dbReference type="Proteomes" id="UP000182658">
    <property type="component" value="Unassembled WGS sequence"/>
</dbReference>
<dbReference type="STRING" id="1408157.A0A1J7JGT4"/>
<keyword evidence="5" id="KW-0503">Monooxygenase</keyword>
<evidence type="ECO:0000256" key="7">
    <source>
        <dbReference type="SAM" id="Phobius"/>
    </source>
</evidence>
<dbReference type="InterPro" id="IPR036396">
    <property type="entry name" value="Cyt_P450_sf"/>
</dbReference>
<dbReference type="OrthoDB" id="1103324at2759"/>
<proteinExistence type="inferred from homology"/>
<keyword evidence="9" id="KW-1185">Reference proteome</keyword>
<dbReference type="GO" id="GO:0020037">
    <property type="term" value="F:heme binding"/>
    <property type="evidence" value="ECO:0007669"/>
    <property type="project" value="InterPro"/>
</dbReference>
<dbReference type="GO" id="GO:0004497">
    <property type="term" value="F:monooxygenase activity"/>
    <property type="evidence" value="ECO:0007669"/>
    <property type="project" value="UniProtKB-KW"/>
</dbReference>
<dbReference type="InterPro" id="IPR002401">
    <property type="entry name" value="Cyt_P450_E_grp-I"/>
</dbReference>
<comment type="similarity">
    <text evidence="1">Belongs to the cytochrome P450 family.</text>
</comment>
<evidence type="ECO:0000313" key="8">
    <source>
        <dbReference type="EMBL" id="OIW32569.1"/>
    </source>
</evidence>
<protein>
    <submittedName>
        <fullName evidence="8">Cytochrome P450</fullName>
    </submittedName>
</protein>
<keyword evidence="2 6" id="KW-0479">Metal-binding</keyword>
<reference evidence="8 9" key="1">
    <citation type="submission" date="2016-10" db="EMBL/GenBank/DDBJ databases">
        <title>Draft genome sequence of Coniochaeta ligniaria NRRL30616, a lignocellulolytic fungus for bioabatement of inhibitors in plant biomass hydrolysates.</title>
        <authorList>
            <consortium name="DOE Joint Genome Institute"/>
            <person name="Jimenez D.J."/>
            <person name="Hector R.E."/>
            <person name="Riley R."/>
            <person name="Sun H."/>
            <person name="Grigoriev I.V."/>
            <person name="Van Elsas J.D."/>
            <person name="Nichols N.N."/>
        </authorList>
    </citation>
    <scope>NUCLEOTIDE SEQUENCE [LARGE SCALE GENOMIC DNA]</scope>
    <source>
        <strain evidence="8 9">NRRL 30616</strain>
    </source>
</reference>
<keyword evidence="7" id="KW-0472">Membrane</keyword>
<dbReference type="SUPFAM" id="SSF48264">
    <property type="entry name" value="Cytochrome P450"/>
    <property type="match status" value="1"/>
</dbReference>
<dbReference type="PANTHER" id="PTHR46300">
    <property type="entry name" value="P450, PUTATIVE (EUROFUNG)-RELATED-RELATED"/>
    <property type="match status" value="1"/>
</dbReference>
<dbReference type="EMBL" id="KV875095">
    <property type="protein sequence ID" value="OIW32569.1"/>
    <property type="molecule type" value="Genomic_DNA"/>
</dbReference>